<reference evidence="3" key="1">
    <citation type="submission" date="2020-11" db="EMBL/GenBank/DDBJ databases">
        <authorList>
            <consortium name="DOE Joint Genome Institute"/>
            <person name="Ahrendt S."/>
            <person name="Riley R."/>
            <person name="Andreopoulos W."/>
            <person name="Labutti K."/>
            <person name="Pangilinan J."/>
            <person name="Ruiz-Duenas F.J."/>
            <person name="Barrasa J.M."/>
            <person name="Sanchez-Garcia M."/>
            <person name="Camarero S."/>
            <person name="Miyauchi S."/>
            <person name="Serrano A."/>
            <person name="Linde D."/>
            <person name="Babiker R."/>
            <person name="Drula E."/>
            <person name="Ayuso-Fernandez I."/>
            <person name="Pacheco R."/>
            <person name="Padilla G."/>
            <person name="Ferreira P."/>
            <person name="Barriuso J."/>
            <person name="Kellner H."/>
            <person name="Castanera R."/>
            <person name="Alfaro M."/>
            <person name="Ramirez L."/>
            <person name="Pisabarro A.G."/>
            <person name="Kuo A."/>
            <person name="Tritt A."/>
            <person name="Lipzen A."/>
            <person name="He G."/>
            <person name="Yan M."/>
            <person name="Ng V."/>
            <person name="Cullen D."/>
            <person name="Martin F."/>
            <person name="Rosso M.-N."/>
            <person name="Henrissat B."/>
            <person name="Hibbett D."/>
            <person name="Martinez A.T."/>
            <person name="Grigoriev I.V."/>
        </authorList>
    </citation>
    <scope>NUCLEOTIDE SEQUENCE</scope>
    <source>
        <strain evidence="3">MF-IS2</strain>
    </source>
</reference>
<organism evidence="3 4">
    <name type="scientific">Macrolepiota fuliginosa MF-IS2</name>
    <dbReference type="NCBI Taxonomy" id="1400762"/>
    <lineage>
        <taxon>Eukaryota</taxon>
        <taxon>Fungi</taxon>
        <taxon>Dikarya</taxon>
        <taxon>Basidiomycota</taxon>
        <taxon>Agaricomycotina</taxon>
        <taxon>Agaricomycetes</taxon>
        <taxon>Agaricomycetidae</taxon>
        <taxon>Agaricales</taxon>
        <taxon>Agaricineae</taxon>
        <taxon>Agaricaceae</taxon>
        <taxon>Macrolepiota</taxon>
    </lineage>
</organism>
<dbReference type="PROSITE" id="PS00194">
    <property type="entry name" value="THIOREDOXIN_1"/>
    <property type="match status" value="1"/>
</dbReference>
<gene>
    <name evidence="3" type="ORF">P691DRAFT_424816</name>
</gene>
<dbReference type="GO" id="GO:0003756">
    <property type="term" value="F:protein disulfide isomerase activity"/>
    <property type="evidence" value="ECO:0007669"/>
    <property type="project" value="TreeGrafter"/>
</dbReference>
<dbReference type="Proteomes" id="UP000807342">
    <property type="component" value="Unassembled WGS sequence"/>
</dbReference>
<evidence type="ECO:0000259" key="2">
    <source>
        <dbReference type="PROSITE" id="PS51352"/>
    </source>
</evidence>
<accession>A0A9P6C778</accession>
<dbReference type="InterPro" id="IPR051063">
    <property type="entry name" value="PDI"/>
</dbReference>
<feature type="domain" description="Thioredoxin" evidence="2">
    <location>
        <begin position="1"/>
        <end position="85"/>
    </location>
</feature>
<dbReference type="InterPro" id="IPR036249">
    <property type="entry name" value="Thioredoxin-like_sf"/>
</dbReference>
<dbReference type="GO" id="GO:0005783">
    <property type="term" value="C:endoplasmic reticulum"/>
    <property type="evidence" value="ECO:0007669"/>
    <property type="project" value="TreeGrafter"/>
</dbReference>
<name>A0A9P6C778_9AGAR</name>
<dbReference type="Gene3D" id="3.40.30.10">
    <property type="entry name" value="Glutaredoxin"/>
    <property type="match status" value="2"/>
</dbReference>
<keyword evidence="4" id="KW-1185">Reference proteome</keyword>
<dbReference type="PROSITE" id="PS51352">
    <property type="entry name" value="THIOREDOXIN_2"/>
    <property type="match status" value="1"/>
</dbReference>
<proteinExistence type="inferred from homology"/>
<evidence type="ECO:0000313" key="3">
    <source>
        <dbReference type="EMBL" id="KAF9450908.1"/>
    </source>
</evidence>
<dbReference type="GO" id="GO:0006457">
    <property type="term" value="P:protein folding"/>
    <property type="evidence" value="ECO:0007669"/>
    <property type="project" value="TreeGrafter"/>
</dbReference>
<dbReference type="InterPro" id="IPR013766">
    <property type="entry name" value="Thioredoxin_domain"/>
</dbReference>
<dbReference type="InterPro" id="IPR017937">
    <property type="entry name" value="Thioredoxin_CS"/>
</dbReference>
<comment type="caution">
    <text evidence="3">The sequence shown here is derived from an EMBL/GenBank/DDBJ whole genome shotgun (WGS) entry which is preliminary data.</text>
</comment>
<dbReference type="PANTHER" id="PTHR45672">
    <property type="entry name" value="PROTEIN DISULFIDE-ISOMERASE C17H9.14C-RELATED"/>
    <property type="match status" value="1"/>
</dbReference>
<dbReference type="OrthoDB" id="10264505at2759"/>
<evidence type="ECO:0000256" key="1">
    <source>
        <dbReference type="ARBA" id="ARBA00006347"/>
    </source>
</evidence>
<dbReference type="PANTHER" id="PTHR45672:SF11">
    <property type="entry name" value="PROTEIN DISULFIDE-ISOMERASE C17H9.14C"/>
    <property type="match status" value="1"/>
</dbReference>
<dbReference type="Pfam" id="PF00085">
    <property type="entry name" value="Thioredoxin"/>
    <property type="match status" value="2"/>
</dbReference>
<dbReference type="SUPFAM" id="SSF52833">
    <property type="entry name" value="Thioredoxin-like"/>
    <property type="match status" value="2"/>
</dbReference>
<protein>
    <submittedName>
        <fullName evidence="3">Thioredoxin-domain-containing protein</fullName>
    </submittedName>
</protein>
<comment type="similarity">
    <text evidence="1">Belongs to the protein disulfide isomerase family.</text>
</comment>
<dbReference type="AlphaFoldDB" id="A0A9P6C778"/>
<sequence>MEVFSGHCKNLAPVYEQLADAFAHARDKVVIAKVDADGAGKPLGKKYDVKGFPTLKWFDAAGKDEKYESGRDLDSLAAFVTSKSGVKSNIKPPPPPETTVLDVYNFDEVVLDPSKNVLVSFTAPWCGHCKNLKPTYEKGNTKQHVLGDSKLNLVLLSRFGLQARKWSK</sequence>
<evidence type="ECO:0000313" key="4">
    <source>
        <dbReference type="Proteomes" id="UP000807342"/>
    </source>
</evidence>
<dbReference type="EMBL" id="MU151095">
    <property type="protein sequence ID" value="KAF9450908.1"/>
    <property type="molecule type" value="Genomic_DNA"/>
</dbReference>